<dbReference type="InterPro" id="IPR001518">
    <property type="entry name" value="Arginosuc_synth"/>
</dbReference>
<protein>
    <recommendedName>
        <fullName evidence="4">Argininosuccinate synthase</fullName>
        <ecNumber evidence="3">6.3.4.5</ecNumber>
    </recommendedName>
    <alternativeName>
        <fullName evidence="11">Citrulline--aspartate ligase</fullName>
    </alternativeName>
</protein>
<evidence type="ECO:0000256" key="8">
    <source>
        <dbReference type="ARBA" id="ARBA00022605"/>
    </source>
</evidence>
<name>A0A9J6FE90_HAELO</name>
<evidence type="ECO:0000256" key="5">
    <source>
        <dbReference type="ARBA" id="ARBA00022436"/>
    </source>
</evidence>
<keyword evidence="5" id="KW-0835">Urea cycle</keyword>
<keyword evidence="8" id="KW-0028">Amino-acid biosynthesis</keyword>
<dbReference type="GO" id="GO:0005737">
    <property type="term" value="C:cytoplasm"/>
    <property type="evidence" value="ECO:0007669"/>
    <property type="project" value="TreeGrafter"/>
</dbReference>
<reference evidence="14 15" key="1">
    <citation type="journal article" date="2020" name="Cell">
        <title>Large-Scale Comparative Analyses of Tick Genomes Elucidate Their Genetic Diversity and Vector Capacities.</title>
        <authorList>
            <consortium name="Tick Genome and Microbiome Consortium (TIGMIC)"/>
            <person name="Jia N."/>
            <person name="Wang J."/>
            <person name="Shi W."/>
            <person name="Du L."/>
            <person name="Sun Y."/>
            <person name="Zhan W."/>
            <person name="Jiang J.F."/>
            <person name="Wang Q."/>
            <person name="Zhang B."/>
            <person name="Ji P."/>
            <person name="Bell-Sakyi L."/>
            <person name="Cui X.M."/>
            <person name="Yuan T.T."/>
            <person name="Jiang B.G."/>
            <person name="Yang W.F."/>
            <person name="Lam T.T."/>
            <person name="Chang Q.C."/>
            <person name="Ding S.J."/>
            <person name="Wang X.J."/>
            <person name="Zhu J.G."/>
            <person name="Ruan X.D."/>
            <person name="Zhao L."/>
            <person name="Wei J.T."/>
            <person name="Ye R.Z."/>
            <person name="Que T.C."/>
            <person name="Du C.H."/>
            <person name="Zhou Y.H."/>
            <person name="Cheng J.X."/>
            <person name="Dai P.F."/>
            <person name="Guo W.B."/>
            <person name="Han X.H."/>
            <person name="Huang E.J."/>
            <person name="Li L.F."/>
            <person name="Wei W."/>
            <person name="Gao Y.C."/>
            <person name="Liu J.Z."/>
            <person name="Shao H.Z."/>
            <person name="Wang X."/>
            <person name="Wang C.C."/>
            <person name="Yang T.C."/>
            <person name="Huo Q.B."/>
            <person name="Li W."/>
            <person name="Chen H.Y."/>
            <person name="Chen S.E."/>
            <person name="Zhou L.G."/>
            <person name="Ni X.B."/>
            <person name="Tian J.H."/>
            <person name="Sheng Y."/>
            <person name="Liu T."/>
            <person name="Pan Y.S."/>
            <person name="Xia L.Y."/>
            <person name="Li J."/>
            <person name="Zhao F."/>
            <person name="Cao W.C."/>
        </authorList>
    </citation>
    <scope>NUCLEOTIDE SEQUENCE [LARGE SCALE GENOMIC DNA]</scope>
    <source>
        <strain evidence="14">HaeL-2018</strain>
    </source>
</reference>
<evidence type="ECO:0000256" key="9">
    <source>
        <dbReference type="ARBA" id="ARBA00022741"/>
    </source>
</evidence>
<dbReference type="InterPro" id="IPR048267">
    <property type="entry name" value="Arginosuc_syn_N"/>
</dbReference>
<evidence type="ECO:0000256" key="12">
    <source>
        <dbReference type="ARBA" id="ARBA00049077"/>
    </source>
</evidence>
<dbReference type="EMBL" id="JABSTR010000001">
    <property type="protein sequence ID" value="KAH9360689.1"/>
    <property type="molecule type" value="Genomic_DNA"/>
</dbReference>
<keyword evidence="6" id="KW-0055">Arginine biosynthesis</keyword>
<comment type="caution">
    <text evidence="14">The sequence shown here is derived from an EMBL/GenBank/DDBJ whole genome shotgun (WGS) entry which is preliminary data.</text>
</comment>
<dbReference type="AlphaFoldDB" id="A0A9J6FE90"/>
<gene>
    <name evidence="14" type="ORF">HPB48_011473</name>
</gene>
<evidence type="ECO:0000256" key="10">
    <source>
        <dbReference type="ARBA" id="ARBA00022840"/>
    </source>
</evidence>
<dbReference type="Pfam" id="PF00764">
    <property type="entry name" value="Arginosuc_synth"/>
    <property type="match status" value="1"/>
</dbReference>
<dbReference type="PROSITE" id="PS00564">
    <property type="entry name" value="ARGININOSUCCIN_SYN_1"/>
    <property type="match status" value="1"/>
</dbReference>
<dbReference type="OrthoDB" id="1688907at2759"/>
<comment type="catalytic activity">
    <reaction evidence="12">
        <text>L-citrulline + L-aspartate + ATP = 2-(N(omega)-L-arginino)succinate + AMP + diphosphate + H(+)</text>
        <dbReference type="Rhea" id="RHEA:10932"/>
        <dbReference type="ChEBI" id="CHEBI:15378"/>
        <dbReference type="ChEBI" id="CHEBI:29991"/>
        <dbReference type="ChEBI" id="CHEBI:30616"/>
        <dbReference type="ChEBI" id="CHEBI:33019"/>
        <dbReference type="ChEBI" id="CHEBI:57472"/>
        <dbReference type="ChEBI" id="CHEBI:57743"/>
        <dbReference type="ChEBI" id="CHEBI:456215"/>
        <dbReference type="EC" id="6.3.4.5"/>
    </reaction>
</comment>
<feature type="domain" description="Arginosuccinate synthase-like N-terminal" evidence="13">
    <location>
        <begin position="6"/>
        <end position="140"/>
    </location>
</feature>
<evidence type="ECO:0000313" key="15">
    <source>
        <dbReference type="Proteomes" id="UP000821853"/>
    </source>
</evidence>
<proteinExistence type="predicted"/>
<dbReference type="GO" id="GO:0000050">
    <property type="term" value="P:urea cycle"/>
    <property type="evidence" value="ECO:0007669"/>
    <property type="project" value="UniProtKB-KW"/>
</dbReference>
<dbReference type="SUPFAM" id="SSF52402">
    <property type="entry name" value="Adenine nucleotide alpha hydrolases-like"/>
    <property type="match status" value="1"/>
</dbReference>
<dbReference type="GO" id="GO:0000053">
    <property type="term" value="P:argininosuccinate metabolic process"/>
    <property type="evidence" value="ECO:0007669"/>
    <property type="project" value="TreeGrafter"/>
</dbReference>
<keyword evidence="15" id="KW-1185">Reference proteome</keyword>
<evidence type="ECO:0000256" key="3">
    <source>
        <dbReference type="ARBA" id="ARBA00012286"/>
    </source>
</evidence>
<evidence type="ECO:0000259" key="13">
    <source>
        <dbReference type="Pfam" id="PF00764"/>
    </source>
</evidence>
<dbReference type="PROSITE" id="PS00565">
    <property type="entry name" value="ARGININOSUCCIN_SYN_2"/>
    <property type="match status" value="1"/>
</dbReference>
<dbReference type="InterPro" id="IPR018223">
    <property type="entry name" value="Arginosuc_synth_CS"/>
</dbReference>
<dbReference type="GO" id="GO:0006526">
    <property type="term" value="P:L-arginine biosynthetic process"/>
    <property type="evidence" value="ECO:0007669"/>
    <property type="project" value="UniProtKB-KW"/>
</dbReference>
<dbReference type="PANTHER" id="PTHR11587:SF2">
    <property type="entry name" value="ARGININOSUCCINATE SYNTHASE"/>
    <property type="match status" value="1"/>
</dbReference>
<evidence type="ECO:0000256" key="1">
    <source>
        <dbReference type="ARBA" id="ARBA00004967"/>
    </source>
</evidence>
<organism evidence="14 15">
    <name type="scientific">Haemaphysalis longicornis</name>
    <name type="common">Bush tick</name>
    <dbReference type="NCBI Taxonomy" id="44386"/>
    <lineage>
        <taxon>Eukaryota</taxon>
        <taxon>Metazoa</taxon>
        <taxon>Ecdysozoa</taxon>
        <taxon>Arthropoda</taxon>
        <taxon>Chelicerata</taxon>
        <taxon>Arachnida</taxon>
        <taxon>Acari</taxon>
        <taxon>Parasitiformes</taxon>
        <taxon>Ixodida</taxon>
        <taxon>Ixodoidea</taxon>
        <taxon>Ixodidae</taxon>
        <taxon>Haemaphysalinae</taxon>
        <taxon>Haemaphysalis</taxon>
    </lineage>
</organism>
<dbReference type="GO" id="GO:0004055">
    <property type="term" value="F:argininosuccinate synthase activity"/>
    <property type="evidence" value="ECO:0007669"/>
    <property type="project" value="UniProtKB-EC"/>
</dbReference>
<comment type="pathway">
    <text evidence="2">Nitrogen metabolism; urea cycle; (N(omega)-L-arginino)succinate from L-aspartate and L-citrulline: step 1/1.</text>
</comment>
<evidence type="ECO:0000256" key="6">
    <source>
        <dbReference type="ARBA" id="ARBA00022571"/>
    </source>
</evidence>
<evidence type="ECO:0000256" key="11">
    <source>
        <dbReference type="ARBA" id="ARBA00029916"/>
    </source>
</evidence>
<dbReference type="OMA" id="QIKVRCC"/>
<comment type="pathway">
    <text evidence="1">Amino-acid biosynthesis; L-arginine biosynthesis; L-arginine from L-ornithine and carbamoyl phosphate: step 2/3.</text>
</comment>
<dbReference type="VEuPathDB" id="VectorBase:HLOH_058447"/>
<dbReference type="PANTHER" id="PTHR11587">
    <property type="entry name" value="ARGININOSUCCINATE SYNTHASE"/>
    <property type="match status" value="1"/>
</dbReference>
<dbReference type="InterPro" id="IPR014729">
    <property type="entry name" value="Rossmann-like_a/b/a_fold"/>
</dbReference>
<keyword evidence="10" id="KW-0067">ATP-binding</keyword>
<keyword evidence="9" id="KW-0547">Nucleotide-binding</keyword>
<evidence type="ECO:0000256" key="4">
    <source>
        <dbReference type="ARBA" id="ARBA00014810"/>
    </source>
</evidence>
<keyword evidence="7" id="KW-0436">Ligase</keyword>
<dbReference type="FunFam" id="3.40.50.620:FF:000019">
    <property type="entry name" value="Argininosuccinate synthase"/>
    <property type="match status" value="1"/>
</dbReference>
<evidence type="ECO:0000256" key="2">
    <source>
        <dbReference type="ARBA" id="ARBA00005154"/>
    </source>
</evidence>
<dbReference type="GO" id="GO:0005524">
    <property type="term" value="F:ATP binding"/>
    <property type="evidence" value="ECO:0007669"/>
    <property type="project" value="UniProtKB-KW"/>
</dbReference>
<dbReference type="Proteomes" id="UP000821853">
    <property type="component" value="Chromosome 1"/>
</dbReference>
<dbReference type="Gene3D" id="3.40.50.620">
    <property type="entry name" value="HUPs"/>
    <property type="match status" value="1"/>
</dbReference>
<evidence type="ECO:0000256" key="7">
    <source>
        <dbReference type="ARBA" id="ARBA00022598"/>
    </source>
</evidence>
<sequence length="171" mass="18847">MPKSTVVLAYSGGLDTSCILAWLIEQGFDVVAFMANVGQEEDFAAAEKKAKQIGAKKVVVEDLRREFVDDFVLPAVKAGAVYEERYLLGTALARPCIARALVEVAVREDAAFVSHGATGKGNDQIRFELACSALRPGIKVPNMRDTLSLIIRCCDFKRHQCCCRRRSSRYS</sequence>
<dbReference type="EC" id="6.3.4.5" evidence="3"/>
<evidence type="ECO:0000313" key="14">
    <source>
        <dbReference type="EMBL" id="KAH9360689.1"/>
    </source>
</evidence>
<accession>A0A9J6FE90</accession>